<dbReference type="VEuPathDB" id="AmoebaDB:NF0106230"/>
<dbReference type="VEuPathDB" id="AmoebaDB:NfTy_014420"/>
<sequence length="303" mass="35068">MPKINIPEIFNKDFSTPIIQGRILAKKDPIALGTVNGNVLLSRFLFRDLEKRFGSVKALNITSDSEYSDKVFDEFNTVEILNNDHDRKREDVVDTLTCLSRSEYEILISKFVKLQYLLQKEPNLLRYAKNSEFNNNGRMDGSESKNTLEQSHSNVQHDQVNGDTRQSSIETKHDISKRIIEFIDQKIEEAFIDSMGEYYLLDDHQIDRLWRFPLLELLLVGSFSNFKVAGNAFSMIDELVPSLPFELNFDKDDDETDPKLISSAIISTAKKMSREPIYVTPPFERENWGWQIEDEQANKSKKD</sequence>
<reference evidence="2 3" key="1">
    <citation type="journal article" date="2019" name="Sci. Rep.">
        <title>Nanopore sequencing improves the draft genome of the human pathogenic amoeba Naegleria fowleri.</title>
        <authorList>
            <person name="Liechti N."/>
            <person name="Schurch N."/>
            <person name="Bruggmann R."/>
            <person name="Wittwer M."/>
        </authorList>
    </citation>
    <scope>NUCLEOTIDE SEQUENCE [LARGE SCALE GENOMIC DNA]</scope>
    <source>
        <strain evidence="2 3">ATCC 30894</strain>
    </source>
</reference>
<dbReference type="OrthoDB" id="10372308at2759"/>
<dbReference type="EMBL" id="VFQX01000007">
    <property type="protein sequence ID" value="KAF0982767.1"/>
    <property type="molecule type" value="Genomic_DNA"/>
</dbReference>
<evidence type="ECO:0000313" key="2">
    <source>
        <dbReference type="EMBL" id="KAF0982767.1"/>
    </source>
</evidence>
<name>A0A6A5BZV7_NAEFO</name>
<feature type="compositionally biased region" description="Polar residues" evidence="1">
    <location>
        <begin position="144"/>
        <end position="168"/>
    </location>
</feature>
<dbReference type="GeneID" id="68117961"/>
<dbReference type="RefSeq" id="XP_044567480.1">
    <property type="nucleotide sequence ID" value="XM_044701077.1"/>
</dbReference>
<protein>
    <submittedName>
        <fullName evidence="2">Uncharacterized protein</fullName>
    </submittedName>
</protein>
<evidence type="ECO:0000313" key="3">
    <source>
        <dbReference type="Proteomes" id="UP000444721"/>
    </source>
</evidence>
<accession>A0A6A5BZV7</accession>
<dbReference type="AlphaFoldDB" id="A0A6A5BZV7"/>
<proteinExistence type="predicted"/>
<evidence type="ECO:0000256" key="1">
    <source>
        <dbReference type="SAM" id="MobiDB-lite"/>
    </source>
</evidence>
<feature type="region of interest" description="Disordered" evidence="1">
    <location>
        <begin position="135"/>
        <end position="168"/>
    </location>
</feature>
<keyword evidence="3" id="KW-1185">Reference proteome</keyword>
<gene>
    <name evidence="2" type="ORF">FDP41_010746</name>
</gene>
<organism evidence="2 3">
    <name type="scientific">Naegleria fowleri</name>
    <name type="common">Brain eating amoeba</name>
    <dbReference type="NCBI Taxonomy" id="5763"/>
    <lineage>
        <taxon>Eukaryota</taxon>
        <taxon>Discoba</taxon>
        <taxon>Heterolobosea</taxon>
        <taxon>Tetramitia</taxon>
        <taxon>Eutetramitia</taxon>
        <taxon>Vahlkampfiidae</taxon>
        <taxon>Naegleria</taxon>
    </lineage>
</organism>
<dbReference type="Proteomes" id="UP000444721">
    <property type="component" value="Unassembled WGS sequence"/>
</dbReference>
<comment type="caution">
    <text evidence="2">The sequence shown here is derived from an EMBL/GenBank/DDBJ whole genome shotgun (WGS) entry which is preliminary data.</text>
</comment>
<dbReference type="VEuPathDB" id="AmoebaDB:FDP41_010746"/>